<dbReference type="AlphaFoldDB" id="A0A2G9I865"/>
<reference evidence="3" key="1">
    <citation type="journal article" date="2018" name="Gigascience">
        <title>Genome assembly of the Pink Ipe (Handroanthus impetiginosus, Bignoniaceae), a highly valued, ecologically keystone Neotropical timber forest tree.</title>
        <authorList>
            <person name="Silva-Junior O.B."/>
            <person name="Grattapaglia D."/>
            <person name="Novaes E."/>
            <person name="Collevatti R.G."/>
        </authorList>
    </citation>
    <scope>NUCLEOTIDE SEQUENCE [LARGE SCALE GENOMIC DNA]</scope>
    <source>
        <strain evidence="3">cv. UFG-1</strain>
    </source>
</reference>
<dbReference type="Proteomes" id="UP000231279">
    <property type="component" value="Unassembled WGS sequence"/>
</dbReference>
<keyword evidence="3" id="KW-1185">Reference proteome</keyword>
<organism evidence="2 3">
    <name type="scientific">Handroanthus impetiginosus</name>
    <dbReference type="NCBI Taxonomy" id="429701"/>
    <lineage>
        <taxon>Eukaryota</taxon>
        <taxon>Viridiplantae</taxon>
        <taxon>Streptophyta</taxon>
        <taxon>Embryophyta</taxon>
        <taxon>Tracheophyta</taxon>
        <taxon>Spermatophyta</taxon>
        <taxon>Magnoliopsida</taxon>
        <taxon>eudicotyledons</taxon>
        <taxon>Gunneridae</taxon>
        <taxon>Pentapetalae</taxon>
        <taxon>asterids</taxon>
        <taxon>lamiids</taxon>
        <taxon>Lamiales</taxon>
        <taxon>Bignoniaceae</taxon>
        <taxon>Crescentiina</taxon>
        <taxon>Tabebuia alliance</taxon>
        <taxon>Handroanthus</taxon>
    </lineage>
</organism>
<dbReference type="EMBL" id="NKXS01000161">
    <property type="protein sequence ID" value="PIN25948.1"/>
    <property type="molecule type" value="Genomic_DNA"/>
</dbReference>
<accession>A0A2G9I865</accession>
<comment type="caution">
    <text evidence="2">The sequence shown here is derived from an EMBL/GenBank/DDBJ whole genome shotgun (WGS) entry which is preliminary data.</text>
</comment>
<evidence type="ECO:0000313" key="3">
    <source>
        <dbReference type="Proteomes" id="UP000231279"/>
    </source>
</evidence>
<feature type="region of interest" description="Disordered" evidence="1">
    <location>
        <begin position="79"/>
        <end position="140"/>
    </location>
</feature>
<name>A0A2G9I865_9LAMI</name>
<sequence>MTNGEAEWPKMCLIFGAPKSVDVFENHEVIEIFDDRSIPRPPEAHGAVPSIPTNVRRESPSPISSAFWDELPRIVGRSDVASQDSVQYPAPRTTTFTPNDIPTQCSCIRQRHASDPSTGEAGCSSHTSSATPKNPDRYRH</sequence>
<feature type="compositionally biased region" description="Polar residues" evidence="1">
    <location>
        <begin position="80"/>
        <end position="107"/>
    </location>
</feature>
<feature type="region of interest" description="Disordered" evidence="1">
    <location>
        <begin position="37"/>
        <end position="60"/>
    </location>
</feature>
<evidence type="ECO:0000313" key="2">
    <source>
        <dbReference type="EMBL" id="PIN25948.1"/>
    </source>
</evidence>
<gene>
    <name evidence="2" type="ORF">CDL12_01304</name>
</gene>
<protein>
    <submittedName>
        <fullName evidence="2">Uncharacterized protein</fullName>
    </submittedName>
</protein>
<evidence type="ECO:0000256" key="1">
    <source>
        <dbReference type="SAM" id="MobiDB-lite"/>
    </source>
</evidence>
<proteinExistence type="predicted"/>